<dbReference type="InterPro" id="IPR002347">
    <property type="entry name" value="SDR_fam"/>
</dbReference>
<dbReference type="GO" id="GO:0048038">
    <property type="term" value="F:quinone binding"/>
    <property type="evidence" value="ECO:0007669"/>
    <property type="project" value="TreeGrafter"/>
</dbReference>
<keyword evidence="2" id="KW-0560">Oxidoreductase</keyword>
<dbReference type="PRINTS" id="PR00081">
    <property type="entry name" value="GDHRDH"/>
</dbReference>
<dbReference type="GO" id="GO:0016616">
    <property type="term" value="F:oxidoreductase activity, acting on the CH-OH group of donors, NAD or NADP as acceptor"/>
    <property type="evidence" value="ECO:0007669"/>
    <property type="project" value="TreeGrafter"/>
</dbReference>
<dbReference type="GO" id="GO:0006633">
    <property type="term" value="P:fatty acid biosynthetic process"/>
    <property type="evidence" value="ECO:0007669"/>
    <property type="project" value="TreeGrafter"/>
</dbReference>
<dbReference type="EMBL" id="CAEZTD010000016">
    <property type="protein sequence ID" value="CAB4555527.1"/>
    <property type="molecule type" value="Genomic_DNA"/>
</dbReference>
<dbReference type="AlphaFoldDB" id="A0A6J6CW07"/>
<dbReference type="PANTHER" id="PTHR42760">
    <property type="entry name" value="SHORT-CHAIN DEHYDROGENASES/REDUCTASES FAMILY MEMBER"/>
    <property type="match status" value="1"/>
</dbReference>
<dbReference type="InterPro" id="IPR020904">
    <property type="entry name" value="Sc_DH/Rdtase_CS"/>
</dbReference>
<gene>
    <name evidence="3" type="ORF">UFOPK1591_00347</name>
</gene>
<dbReference type="PROSITE" id="PS00061">
    <property type="entry name" value="ADH_SHORT"/>
    <property type="match status" value="1"/>
</dbReference>
<dbReference type="PANTHER" id="PTHR42760:SF133">
    <property type="entry name" value="3-OXOACYL-[ACYL-CARRIER-PROTEIN] REDUCTASE"/>
    <property type="match status" value="1"/>
</dbReference>
<dbReference type="PRINTS" id="PR00080">
    <property type="entry name" value="SDRFAMILY"/>
</dbReference>
<accession>A0A6J6CW07</accession>
<name>A0A6J6CW07_9ZZZZ</name>
<evidence type="ECO:0000256" key="2">
    <source>
        <dbReference type="ARBA" id="ARBA00023002"/>
    </source>
</evidence>
<protein>
    <submittedName>
        <fullName evidence="3">Unannotated protein</fullName>
    </submittedName>
</protein>
<evidence type="ECO:0000313" key="3">
    <source>
        <dbReference type="EMBL" id="CAB4555527.1"/>
    </source>
</evidence>
<dbReference type="Gene3D" id="3.40.50.720">
    <property type="entry name" value="NAD(P)-binding Rossmann-like Domain"/>
    <property type="match status" value="1"/>
</dbReference>
<dbReference type="Pfam" id="PF13561">
    <property type="entry name" value="adh_short_C2"/>
    <property type="match status" value="1"/>
</dbReference>
<comment type="similarity">
    <text evidence="1">Belongs to the short-chain dehydrogenases/reductases (SDR) family.</text>
</comment>
<dbReference type="SUPFAM" id="SSF51735">
    <property type="entry name" value="NAD(P)-binding Rossmann-fold domains"/>
    <property type="match status" value="1"/>
</dbReference>
<proteinExistence type="inferred from homology"/>
<reference evidence="3" key="1">
    <citation type="submission" date="2020-05" db="EMBL/GenBank/DDBJ databases">
        <authorList>
            <person name="Chiriac C."/>
            <person name="Salcher M."/>
            <person name="Ghai R."/>
            <person name="Kavagutti S V."/>
        </authorList>
    </citation>
    <scope>NUCLEOTIDE SEQUENCE</scope>
</reference>
<organism evidence="3">
    <name type="scientific">freshwater metagenome</name>
    <dbReference type="NCBI Taxonomy" id="449393"/>
    <lineage>
        <taxon>unclassified sequences</taxon>
        <taxon>metagenomes</taxon>
        <taxon>ecological metagenomes</taxon>
    </lineage>
</organism>
<evidence type="ECO:0000256" key="1">
    <source>
        <dbReference type="ARBA" id="ARBA00006484"/>
    </source>
</evidence>
<sequence length="217" mass="22275">MGIAIAQRLTASGMSVAGLDRSPSAACEISFVGDVTSADDVIHAVTETEKTLGPIYAVVSGAGHYESVPFTDVTDEQAQRMLRVHLGGFFACAQAVLPGMIARKEGSLIAITSELAVGGGDRDSHYAAAKGAVLGVVRSLATELAPTGVRVNSVAPGPTNTPLLAPDSPWRAPEYLATLPTGDLAQPLDVALCVEYLISGAQFMTGEVLNPNSGAVI</sequence>
<dbReference type="InterPro" id="IPR036291">
    <property type="entry name" value="NAD(P)-bd_dom_sf"/>
</dbReference>
<dbReference type="CDD" id="cd05233">
    <property type="entry name" value="SDR_c"/>
    <property type="match status" value="1"/>
</dbReference>